<dbReference type="PROSITE" id="PS50005">
    <property type="entry name" value="TPR"/>
    <property type="match status" value="1"/>
</dbReference>
<dbReference type="Gene3D" id="1.25.40.10">
    <property type="entry name" value="Tetratricopeptide repeat domain"/>
    <property type="match status" value="1"/>
</dbReference>
<dbReference type="PANTHER" id="PTHR44858:SF1">
    <property type="entry name" value="UDP-N-ACETYLGLUCOSAMINE--PEPTIDE N-ACETYLGLUCOSAMINYLTRANSFERASE SPINDLY-RELATED"/>
    <property type="match status" value="1"/>
</dbReference>
<dbReference type="InterPro" id="IPR050498">
    <property type="entry name" value="Ycf3"/>
</dbReference>
<gene>
    <name evidence="6" type="ORF">W911_15330</name>
</gene>
<feature type="signal peptide" evidence="5">
    <location>
        <begin position="1"/>
        <end position="25"/>
    </location>
</feature>
<evidence type="ECO:0000256" key="5">
    <source>
        <dbReference type="SAM" id="SignalP"/>
    </source>
</evidence>
<evidence type="ECO:0000256" key="4">
    <source>
        <dbReference type="SAM" id="MobiDB-lite"/>
    </source>
</evidence>
<dbReference type="PANTHER" id="PTHR44858">
    <property type="entry name" value="TETRATRICOPEPTIDE REPEAT PROTEIN 6"/>
    <property type="match status" value="1"/>
</dbReference>
<feature type="compositionally biased region" description="Pro residues" evidence="4">
    <location>
        <begin position="44"/>
        <end position="63"/>
    </location>
</feature>
<dbReference type="KEGG" id="hni:W911_15330"/>
<keyword evidence="5" id="KW-0732">Signal</keyword>
<dbReference type="HOGENOM" id="CLU_079829_1_0_5"/>
<accession>V5SHN9</accession>
<sequence length="247" mass="26500">MKQIKPGRKVLSAAILALAFAPAAAQVELPLPGSPGPKSGPAFPGAPEPRIAPVPPRVPPAPDPQSKAPQAGTEKEAAASPATGPEQRAQLLEELYGRLATAPDEETGTQISTAIEQLWQHSGSPTADLLMARAAAATEAERRDLAMKLLNAAVELQPDYAEAWNRRAYLFYLENDYTRALGDIRRVLALEPQHFKAIEGLANILHHLDEKKAALEAYESLLKVHPMAPGAKKIADDLRVEVEGRGI</sequence>
<evidence type="ECO:0000256" key="3">
    <source>
        <dbReference type="PROSITE-ProRule" id="PRU00339"/>
    </source>
</evidence>
<evidence type="ECO:0000256" key="1">
    <source>
        <dbReference type="ARBA" id="ARBA00022737"/>
    </source>
</evidence>
<name>V5SHN9_9HYPH</name>
<feature type="chain" id="PRO_5004740693" evidence="5">
    <location>
        <begin position="26"/>
        <end position="247"/>
    </location>
</feature>
<feature type="region of interest" description="Disordered" evidence="4">
    <location>
        <begin position="28"/>
        <end position="86"/>
    </location>
</feature>
<feature type="compositionally biased region" description="Low complexity" evidence="4">
    <location>
        <begin position="28"/>
        <end position="43"/>
    </location>
</feature>
<dbReference type="EMBL" id="CP006912">
    <property type="protein sequence ID" value="AHB49459.1"/>
    <property type="molecule type" value="Genomic_DNA"/>
</dbReference>
<dbReference type="STRING" id="1029756.W911_15330"/>
<dbReference type="SUPFAM" id="SSF48452">
    <property type="entry name" value="TPR-like"/>
    <property type="match status" value="1"/>
</dbReference>
<keyword evidence="1" id="KW-0677">Repeat</keyword>
<evidence type="ECO:0000313" key="7">
    <source>
        <dbReference type="Proteomes" id="UP000018542"/>
    </source>
</evidence>
<keyword evidence="2 3" id="KW-0802">TPR repeat</keyword>
<organism evidence="6 7">
    <name type="scientific">Hyphomicrobium nitrativorans NL23</name>
    <dbReference type="NCBI Taxonomy" id="1029756"/>
    <lineage>
        <taxon>Bacteria</taxon>
        <taxon>Pseudomonadati</taxon>
        <taxon>Pseudomonadota</taxon>
        <taxon>Alphaproteobacteria</taxon>
        <taxon>Hyphomicrobiales</taxon>
        <taxon>Hyphomicrobiaceae</taxon>
        <taxon>Hyphomicrobium</taxon>
    </lineage>
</organism>
<evidence type="ECO:0000313" key="6">
    <source>
        <dbReference type="EMBL" id="AHB49459.1"/>
    </source>
</evidence>
<dbReference type="InterPro" id="IPR019734">
    <property type="entry name" value="TPR_rpt"/>
</dbReference>
<dbReference type="Proteomes" id="UP000018542">
    <property type="component" value="Chromosome"/>
</dbReference>
<dbReference type="AlphaFoldDB" id="V5SHN9"/>
<feature type="repeat" description="TPR" evidence="3">
    <location>
        <begin position="161"/>
        <end position="194"/>
    </location>
</feature>
<dbReference type="PATRIC" id="fig|1029756.8.peg.3196"/>
<dbReference type="SMART" id="SM00028">
    <property type="entry name" value="TPR"/>
    <property type="match status" value="3"/>
</dbReference>
<evidence type="ECO:0000256" key="2">
    <source>
        <dbReference type="ARBA" id="ARBA00022803"/>
    </source>
</evidence>
<keyword evidence="7" id="KW-1185">Reference proteome</keyword>
<reference evidence="6 7" key="1">
    <citation type="journal article" date="2014" name="Genome Announc.">
        <title>Complete Genome Sequence of Hyphomicrobium nitrativorans Strain NL23, a Denitrifying Bacterium Isolated from Biofilm of a Methanol-Fed Denitrification System Treating Seawater at the Montreal Biodome.</title>
        <authorList>
            <person name="Martineau C."/>
            <person name="Villeneuve C."/>
            <person name="Mauffrey F."/>
            <person name="Villemur R."/>
        </authorList>
    </citation>
    <scope>NUCLEOTIDE SEQUENCE [LARGE SCALE GENOMIC DNA]</scope>
    <source>
        <strain evidence="6">NL23</strain>
    </source>
</reference>
<dbReference type="InterPro" id="IPR011990">
    <property type="entry name" value="TPR-like_helical_dom_sf"/>
</dbReference>
<protein>
    <submittedName>
        <fullName evidence="6">Uncharacterized protein</fullName>
    </submittedName>
</protein>
<dbReference type="RefSeq" id="WP_023788371.1">
    <property type="nucleotide sequence ID" value="NC_022997.1"/>
</dbReference>
<proteinExistence type="predicted"/>
<dbReference type="OrthoDB" id="9815010at2"/>